<dbReference type="InterPro" id="IPR023393">
    <property type="entry name" value="START-like_dom_sf"/>
</dbReference>
<keyword evidence="3" id="KW-1185">Reference proteome</keyword>
<name>A0A5Q0TLS8_9VIBR</name>
<gene>
    <name evidence="2" type="ORF">GFB47_03725</name>
</gene>
<dbReference type="SUPFAM" id="SSF55961">
    <property type="entry name" value="Bet v1-like"/>
    <property type="match status" value="1"/>
</dbReference>
<protein>
    <recommendedName>
        <fullName evidence="1">START domain-containing protein</fullName>
    </recommendedName>
</protein>
<evidence type="ECO:0000313" key="2">
    <source>
        <dbReference type="EMBL" id="QGA65997.1"/>
    </source>
</evidence>
<dbReference type="InterPro" id="IPR002913">
    <property type="entry name" value="START_lipid-bd_dom"/>
</dbReference>
<feature type="domain" description="START" evidence="1">
    <location>
        <begin position="18"/>
        <end position="201"/>
    </location>
</feature>
<dbReference type="AlphaFoldDB" id="A0A5Q0TLS8"/>
<accession>A0A5Q0TLS8</accession>
<dbReference type="InterPro" id="IPR051213">
    <property type="entry name" value="START_lipid_transfer"/>
</dbReference>
<reference evidence="2 3" key="1">
    <citation type="submission" date="2019-10" db="EMBL/GenBank/DDBJ databases">
        <title>Vibrio sp. nov., isolated from Coralline algae surface.</title>
        <authorList>
            <person name="Geng Y."/>
            <person name="Zhang X."/>
        </authorList>
    </citation>
    <scope>NUCLEOTIDE SEQUENCE [LARGE SCALE GENOMIC DNA]</scope>
    <source>
        <strain evidence="2 3">SM1977</strain>
    </source>
</reference>
<dbReference type="SMART" id="SM00234">
    <property type="entry name" value="START"/>
    <property type="match status" value="1"/>
</dbReference>
<dbReference type="PROSITE" id="PS50848">
    <property type="entry name" value="START"/>
    <property type="match status" value="1"/>
</dbReference>
<dbReference type="InterPro" id="IPR028347">
    <property type="entry name" value="START_dom_prot"/>
</dbReference>
<evidence type="ECO:0000259" key="1">
    <source>
        <dbReference type="PROSITE" id="PS50848"/>
    </source>
</evidence>
<dbReference type="GO" id="GO:0005737">
    <property type="term" value="C:cytoplasm"/>
    <property type="evidence" value="ECO:0007669"/>
    <property type="project" value="UniProtKB-ARBA"/>
</dbReference>
<proteinExistence type="predicted"/>
<evidence type="ECO:0000313" key="3">
    <source>
        <dbReference type="Proteomes" id="UP000348942"/>
    </source>
</evidence>
<dbReference type="PIRSF" id="PIRSF039033">
    <property type="entry name" value="START_dom"/>
    <property type="match status" value="1"/>
</dbReference>
<dbReference type="Pfam" id="PF01852">
    <property type="entry name" value="START"/>
    <property type="match status" value="1"/>
</dbReference>
<sequence>MLINLLPAHAEQQNTLQSKQQSWQLYKEQDGIRISQFEHPNGLVEIRAIMQVNTSLSGFLYLLQDVDNAPQWLDNVYRTQVLEQINSKENIVYTQFSAPWPAQDRDMVTYSYFSQLDREHFILVIEDATAFLPPQEGYIRITDVKAKWQLQKLASGKTHIIYTAFADPGGALPDWLVNDLARKGAMNTFIALRQRLPLYQQKQHPDLLTEIKKEPMP</sequence>
<dbReference type="PANTHER" id="PTHR19308">
    <property type="entry name" value="PHOSPHATIDYLCHOLINE TRANSFER PROTEIN"/>
    <property type="match status" value="1"/>
</dbReference>
<dbReference type="Gene3D" id="3.30.530.20">
    <property type="match status" value="1"/>
</dbReference>
<dbReference type="Proteomes" id="UP000348942">
    <property type="component" value="Chromosome 1"/>
</dbReference>
<dbReference type="GO" id="GO:0008289">
    <property type="term" value="F:lipid binding"/>
    <property type="evidence" value="ECO:0007669"/>
    <property type="project" value="InterPro"/>
</dbReference>
<dbReference type="PANTHER" id="PTHR19308:SF14">
    <property type="entry name" value="START DOMAIN-CONTAINING PROTEIN"/>
    <property type="match status" value="1"/>
</dbReference>
<dbReference type="EMBL" id="CP045699">
    <property type="protein sequence ID" value="QGA65997.1"/>
    <property type="molecule type" value="Genomic_DNA"/>
</dbReference>
<dbReference type="CDD" id="cd08876">
    <property type="entry name" value="START_1"/>
    <property type="match status" value="1"/>
</dbReference>
<organism evidence="2 3">
    <name type="scientific">Vibrio algicola</name>
    <dbReference type="NCBI Taxonomy" id="2662262"/>
    <lineage>
        <taxon>Bacteria</taxon>
        <taxon>Pseudomonadati</taxon>
        <taxon>Pseudomonadota</taxon>
        <taxon>Gammaproteobacteria</taxon>
        <taxon>Vibrionales</taxon>
        <taxon>Vibrionaceae</taxon>
        <taxon>Vibrio</taxon>
    </lineage>
</organism>